<accession>A0A517VAU9</accession>
<protein>
    <submittedName>
        <fullName evidence="1">Uncharacterized protein</fullName>
    </submittedName>
</protein>
<dbReference type="KEGG" id="gax:Pan161_17630"/>
<proteinExistence type="predicted"/>
<evidence type="ECO:0000313" key="1">
    <source>
        <dbReference type="EMBL" id="QDT90118.1"/>
    </source>
</evidence>
<name>A0A517VAU9_9PLAN</name>
<gene>
    <name evidence="1" type="ORF">Pan161_17630</name>
</gene>
<evidence type="ECO:0000313" key="2">
    <source>
        <dbReference type="Proteomes" id="UP000316855"/>
    </source>
</evidence>
<reference evidence="1 2" key="1">
    <citation type="submission" date="2019-02" db="EMBL/GenBank/DDBJ databases">
        <title>Deep-cultivation of Planctomycetes and their phenomic and genomic characterization uncovers novel biology.</title>
        <authorList>
            <person name="Wiegand S."/>
            <person name="Jogler M."/>
            <person name="Boedeker C."/>
            <person name="Pinto D."/>
            <person name="Vollmers J."/>
            <person name="Rivas-Marin E."/>
            <person name="Kohn T."/>
            <person name="Peeters S.H."/>
            <person name="Heuer A."/>
            <person name="Rast P."/>
            <person name="Oberbeckmann S."/>
            <person name="Bunk B."/>
            <person name="Jeske O."/>
            <person name="Meyerdierks A."/>
            <person name="Storesund J.E."/>
            <person name="Kallscheuer N."/>
            <person name="Luecker S."/>
            <person name="Lage O.M."/>
            <person name="Pohl T."/>
            <person name="Merkel B.J."/>
            <person name="Hornburger P."/>
            <person name="Mueller R.-W."/>
            <person name="Bruemmer F."/>
            <person name="Labrenz M."/>
            <person name="Spormann A.M."/>
            <person name="Op den Camp H."/>
            <person name="Overmann J."/>
            <person name="Amann R."/>
            <person name="Jetten M.S.M."/>
            <person name="Mascher T."/>
            <person name="Medema M.H."/>
            <person name="Devos D.P."/>
            <person name="Kaster A.-K."/>
            <person name="Ovreas L."/>
            <person name="Rohde M."/>
            <person name="Galperin M.Y."/>
            <person name="Jogler C."/>
        </authorList>
    </citation>
    <scope>NUCLEOTIDE SEQUENCE [LARGE SCALE GENOMIC DNA]</scope>
    <source>
        <strain evidence="1 2">Pan161</strain>
    </source>
</reference>
<dbReference type="AlphaFoldDB" id="A0A517VAU9"/>
<dbReference type="Proteomes" id="UP000316855">
    <property type="component" value="Chromosome"/>
</dbReference>
<organism evidence="1 2">
    <name type="scientific">Gimesia algae</name>
    <dbReference type="NCBI Taxonomy" id="2527971"/>
    <lineage>
        <taxon>Bacteria</taxon>
        <taxon>Pseudomonadati</taxon>
        <taxon>Planctomycetota</taxon>
        <taxon>Planctomycetia</taxon>
        <taxon>Planctomycetales</taxon>
        <taxon>Planctomycetaceae</taxon>
        <taxon>Gimesia</taxon>
    </lineage>
</organism>
<dbReference type="EMBL" id="CP036343">
    <property type="protein sequence ID" value="QDT90118.1"/>
    <property type="molecule type" value="Genomic_DNA"/>
</dbReference>
<sequence length="58" mass="6362">MNVFEGLKLGLSSKNESDVLDLLSGASFFTHMTCCVGRIILRDGKTVRPSIFTKKNGE</sequence>
<keyword evidence="2" id="KW-1185">Reference proteome</keyword>